<dbReference type="Gene3D" id="2.60.120.10">
    <property type="entry name" value="Jelly Rolls"/>
    <property type="match status" value="1"/>
</dbReference>
<dbReference type="InterPro" id="IPR011051">
    <property type="entry name" value="RmlC_Cupin_sf"/>
</dbReference>
<comment type="caution">
    <text evidence="1">The sequence shown here is derived from an EMBL/GenBank/DDBJ whole genome shotgun (WGS) entry which is preliminary data.</text>
</comment>
<proteinExistence type="predicted"/>
<protein>
    <submittedName>
        <fullName evidence="1">HutD family protein</fullName>
    </submittedName>
</protein>
<accession>A0ABP9TKP1</accession>
<dbReference type="RefSeq" id="WP_210101608.1">
    <property type="nucleotide sequence ID" value="NZ_BAABLK010000027.1"/>
</dbReference>
<keyword evidence="2" id="KW-1185">Reference proteome</keyword>
<reference evidence="2" key="1">
    <citation type="journal article" date="2019" name="Int. J. Syst. Evol. Microbiol.">
        <title>The Global Catalogue of Microorganisms (GCM) 10K type strain sequencing project: providing services to taxonomists for standard genome sequencing and annotation.</title>
        <authorList>
            <consortium name="The Broad Institute Genomics Platform"/>
            <consortium name="The Broad Institute Genome Sequencing Center for Infectious Disease"/>
            <person name="Wu L."/>
            <person name="Ma J."/>
        </authorList>
    </citation>
    <scope>NUCLEOTIDE SEQUENCE [LARGE SCALE GENOMIC DNA]</scope>
    <source>
        <strain evidence="2">JCM 18952</strain>
    </source>
</reference>
<organism evidence="1 2">
    <name type="scientific">Paeniglutamicibacter antarcticus</name>
    <dbReference type="NCBI Taxonomy" id="494023"/>
    <lineage>
        <taxon>Bacteria</taxon>
        <taxon>Bacillati</taxon>
        <taxon>Actinomycetota</taxon>
        <taxon>Actinomycetes</taxon>
        <taxon>Micrococcales</taxon>
        <taxon>Micrococcaceae</taxon>
        <taxon>Paeniglutamicibacter</taxon>
    </lineage>
</organism>
<dbReference type="InterPro" id="IPR014710">
    <property type="entry name" value="RmlC-like_jellyroll"/>
</dbReference>
<dbReference type="SUPFAM" id="SSF51182">
    <property type="entry name" value="RmlC-like cupins"/>
    <property type="match status" value="1"/>
</dbReference>
<sequence>MTVSNDPLATGTIVHLADSTKRKWAHGDVREIAAGRMGDKAGLLPAAGGTWDWRLSVASIERAGEFTPYDGFDRTLTLIRGELLELTIDGAVQAVESLRPLRFSGASAVSAALPTGELLALNLITRSGAVRGNVRIVELSKKREQNLFDAQFGVMLQGKATVLHGETEEPLQVRDTIVGGEEDSPRISGRGFLAVVSLDLP</sequence>
<evidence type="ECO:0000313" key="2">
    <source>
        <dbReference type="Proteomes" id="UP001501257"/>
    </source>
</evidence>
<name>A0ABP9TKP1_9MICC</name>
<gene>
    <name evidence="1" type="ORF">GCM10025778_16840</name>
</gene>
<evidence type="ECO:0000313" key="1">
    <source>
        <dbReference type="EMBL" id="GAA5227151.1"/>
    </source>
</evidence>
<dbReference type="Pfam" id="PF05962">
    <property type="entry name" value="HutD"/>
    <property type="match status" value="1"/>
</dbReference>
<dbReference type="Proteomes" id="UP001501257">
    <property type="component" value="Unassembled WGS sequence"/>
</dbReference>
<dbReference type="EMBL" id="BAABLK010000027">
    <property type="protein sequence ID" value="GAA5227151.1"/>
    <property type="molecule type" value="Genomic_DNA"/>
</dbReference>
<dbReference type="PANTHER" id="PTHR37943:SF1">
    <property type="entry name" value="PROTEIN VES"/>
    <property type="match status" value="1"/>
</dbReference>
<dbReference type="InterPro" id="IPR010282">
    <property type="entry name" value="Uncharacterised_HutD/Ves"/>
</dbReference>
<dbReference type="PANTHER" id="PTHR37943">
    <property type="entry name" value="PROTEIN VES"/>
    <property type="match status" value="1"/>
</dbReference>